<dbReference type="EMBL" id="DS268411">
    <property type="protein sequence ID" value="EFP03059.1"/>
    <property type="molecule type" value="Genomic_DNA"/>
</dbReference>
<reference evidence="3" key="1">
    <citation type="submission" date="2007-07" db="EMBL/GenBank/DDBJ databases">
        <title>PCAP assembly of the Caenorhabditis remanei genome.</title>
        <authorList>
            <consortium name="The Caenorhabditis remanei Sequencing Consortium"/>
            <person name="Wilson R.K."/>
        </authorList>
    </citation>
    <scope>NUCLEOTIDE SEQUENCE [LARGE SCALE GENOMIC DNA]</scope>
    <source>
        <strain evidence="3">PB4641</strain>
    </source>
</reference>
<dbReference type="GeneID" id="9815637"/>
<evidence type="ECO:0000313" key="3">
    <source>
        <dbReference type="EMBL" id="EFP03059.1"/>
    </source>
</evidence>
<dbReference type="CTD" id="9815637"/>
<name>E3LM26_CAERE</name>
<feature type="compositionally biased region" description="Low complexity" evidence="1">
    <location>
        <begin position="697"/>
        <end position="707"/>
    </location>
</feature>
<dbReference type="InParanoid" id="E3LM26"/>
<feature type="region of interest" description="Disordered" evidence="1">
    <location>
        <begin position="381"/>
        <end position="403"/>
    </location>
</feature>
<feature type="region of interest" description="Disordered" evidence="1">
    <location>
        <begin position="490"/>
        <end position="550"/>
    </location>
</feature>
<feature type="compositionally biased region" description="Low complexity" evidence="1">
    <location>
        <begin position="506"/>
        <end position="542"/>
    </location>
</feature>
<feature type="compositionally biased region" description="Low complexity" evidence="1">
    <location>
        <begin position="381"/>
        <end position="398"/>
    </location>
</feature>
<keyword evidence="4" id="KW-1185">Reference proteome</keyword>
<gene>
    <name evidence="3" type="ORF">CRE_28383</name>
</gene>
<evidence type="ECO:0000256" key="1">
    <source>
        <dbReference type="SAM" id="MobiDB-lite"/>
    </source>
</evidence>
<feature type="chain" id="PRO_5003175038" evidence="2">
    <location>
        <begin position="23"/>
        <end position="1225"/>
    </location>
</feature>
<dbReference type="OMA" id="FLSNAWN"/>
<feature type="region of interest" description="Disordered" evidence="1">
    <location>
        <begin position="691"/>
        <end position="712"/>
    </location>
</feature>
<dbReference type="KEGG" id="crq:GCK72_002110"/>
<dbReference type="STRING" id="31234.E3LM26"/>
<dbReference type="AlphaFoldDB" id="E3LM26"/>
<feature type="signal peptide" evidence="2">
    <location>
        <begin position="1"/>
        <end position="22"/>
    </location>
</feature>
<accession>E3LM26</accession>
<organism evidence="4">
    <name type="scientific">Caenorhabditis remanei</name>
    <name type="common">Caenorhabditis vulgaris</name>
    <dbReference type="NCBI Taxonomy" id="31234"/>
    <lineage>
        <taxon>Eukaryota</taxon>
        <taxon>Metazoa</taxon>
        <taxon>Ecdysozoa</taxon>
        <taxon>Nematoda</taxon>
        <taxon>Chromadorea</taxon>
        <taxon>Rhabditida</taxon>
        <taxon>Rhabditina</taxon>
        <taxon>Rhabditomorpha</taxon>
        <taxon>Rhabditoidea</taxon>
        <taxon>Rhabditidae</taxon>
        <taxon>Peloderinae</taxon>
        <taxon>Caenorhabditis</taxon>
    </lineage>
</organism>
<dbReference type="HOGENOM" id="CLU_266597_0_0_1"/>
<sequence length="1225" mass="128408">MGSARRIALTLLFFSSISLVWSQDCSSARLTATDVLETVQIYSNEYALDDDHVSYEIASSPPSNSYDQVSDSIRIMVNNQSSCPAACTITLNRYTDSFQGAESTVLFFDTDHSFYLPSHYIKDNKTTLVCVANNGSCGATVPIYRYYKISNGGVFHAYSIDQDVVYDGYNQEFLPICYAWTVPTATVASRPTCGTLTFDIPPEMMSDLNIYDNKQDGIERDHYYTTLHSTDSSLVSYNLTGVLGKVLTSSKSTACSCLVKLQQQFDNQTGYFHRLDHKLIVTGQESNRPYEEYVDTGETIYCSKRLGDCGATLPLWKHFQFYDVDTVYTTDSSPLPMSYLYPQTPLCYIWPANYSPNASNIVYGTAAPAPPVPLTTSLPGISESTITPTTPTGTTGSTRFLDSSGSTSLSTIIPMGQTSQSTLNTSPTASTPTTPVSMLISSSGTTVSSSLLNSSTETTLSTSSVFTINTIPTMQTSGIQPTVTASSMSTATTSQSTNPSTLSVWGTTGSTASVPTVTTSDTTGTTGMTTPTSGTPMTTGTTRLSDSGGVTPGLIIPMNPSITLPTTPDYPMTPGEEVTEVNVDTEPPLEEEFTRPTPETFTLSNFWFLTTTTQSTIVSSGTPATNPASPAATLPVGTVPSIMSTVPILPVTATSLPSSPATLPTASPLFPASPVTANNVPNPTGTIPPIGSESVDTTSSTPALPITTTPPPPVMVTGPLVLIIPTMPPQSSEAPTTALPTTLPTAPSSTLATTTPTPPSQVSTIGTTHSLDGSPATPTPQHMAQAAPTYSIVGGALDSFTNPPIIAALISSSVASTPSPTQSQPTQPVLNLIPSTATIVSTTQDPGIIWKAGDWISNTWHSVFGGNDQVVVSTSSASPTEDVTTPRPIGGLVGSLINSSGGNATNSTNPVSSFLNSTGNFIDQHLNSNSSQAFVNNTINWIDDKLDSTGEFLSNAWNSLQSNNNTSGSFVNNTQTWIGGALNSTGGFLSNAWDSLSGNNNSTGIISNNTQSWISGAVNSTGNFISNSWDSLSSNNNTQVFVNNTQTWIGGALNSTGGFLTNAWNSLSFDNQTSGNVVNTTKTWIGGAVDNTGEFLSNAWESLSDNSILDKTKTGIGGAVNSTGSFLSNAWNEIKGGSGNSLNTSQVNETLNGASQVTQNVTSSADEKKDDLTVKNDTALASAPHSNPVGSVASVILPIVNNSTSDPANGKVEWNGGLVSGPITG</sequence>
<dbReference type="FunCoup" id="E3LM26">
    <property type="interactions" value="1746"/>
</dbReference>
<feature type="compositionally biased region" description="Polar residues" evidence="1">
    <location>
        <begin position="760"/>
        <end position="771"/>
    </location>
</feature>
<keyword evidence="2" id="KW-0732">Signal</keyword>
<evidence type="ECO:0000313" key="4">
    <source>
        <dbReference type="Proteomes" id="UP000008281"/>
    </source>
</evidence>
<protein>
    <submittedName>
        <fullName evidence="3">Uncharacterized protein</fullName>
    </submittedName>
</protein>
<dbReference type="RefSeq" id="XP_003114924.2">
    <property type="nucleotide sequence ID" value="XM_003114876.2"/>
</dbReference>
<feature type="region of interest" description="Disordered" evidence="1">
    <location>
        <begin position="728"/>
        <end position="782"/>
    </location>
</feature>
<dbReference type="OrthoDB" id="5866184at2759"/>
<proteinExistence type="predicted"/>
<dbReference type="eggNOG" id="ENOG502SRH7">
    <property type="taxonomic scope" value="Eukaryota"/>
</dbReference>
<feature type="compositionally biased region" description="Low complexity" evidence="1">
    <location>
        <begin position="735"/>
        <end position="755"/>
    </location>
</feature>
<evidence type="ECO:0000256" key="2">
    <source>
        <dbReference type="SAM" id="SignalP"/>
    </source>
</evidence>
<dbReference type="Proteomes" id="UP000008281">
    <property type="component" value="Unassembled WGS sequence"/>
</dbReference>